<dbReference type="EMBL" id="JACHFD010000032">
    <property type="protein sequence ID" value="MBB5353699.1"/>
    <property type="molecule type" value="Genomic_DNA"/>
</dbReference>
<gene>
    <name evidence="1" type="ORF">HNR46_003960</name>
</gene>
<accession>A0A840VIT6</accession>
<proteinExistence type="predicted"/>
<dbReference type="Proteomes" id="UP000557717">
    <property type="component" value="Unassembled WGS sequence"/>
</dbReference>
<name>A0A840VIT6_9BACT</name>
<dbReference type="RefSeq" id="WP_184021952.1">
    <property type="nucleotide sequence ID" value="NZ_JACHFD010000032.1"/>
</dbReference>
<organism evidence="1 2">
    <name type="scientific">Haloferula luteola</name>
    <dbReference type="NCBI Taxonomy" id="595692"/>
    <lineage>
        <taxon>Bacteria</taxon>
        <taxon>Pseudomonadati</taxon>
        <taxon>Verrucomicrobiota</taxon>
        <taxon>Verrucomicrobiia</taxon>
        <taxon>Verrucomicrobiales</taxon>
        <taxon>Verrucomicrobiaceae</taxon>
        <taxon>Haloferula</taxon>
    </lineage>
</organism>
<evidence type="ECO:0000313" key="1">
    <source>
        <dbReference type="EMBL" id="MBB5353699.1"/>
    </source>
</evidence>
<dbReference type="AlphaFoldDB" id="A0A840VIT6"/>
<keyword evidence="2" id="KW-1185">Reference proteome</keyword>
<comment type="caution">
    <text evidence="1">The sequence shown here is derived from an EMBL/GenBank/DDBJ whole genome shotgun (WGS) entry which is preliminary data.</text>
</comment>
<evidence type="ECO:0000313" key="2">
    <source>
        <dbReference type="Proteomes" id="UP000557717"/>
    </source>
</evidence>
<sequence>MSKTSHQGPAETLRDGFVKVTIWSNEGEKGPFFTATVAKTYEKDGKYYDGHSFNASDLLVIAELARLAYQDIRERRAALSREAQEAPEPKV</sequence>
<reference evidence="1 2" key="1">
    <citation type="submission" date="2020-08" db="EMBL/GenBank/DDBJ databases">
        <title>Genomic Encyclopedia of Type Strains, Phase IV (KMG-IV): sequencing the most valuable type-strain genomes for metagenomic binning, comparative biology and taxonomic classification.</title>
        <authorList>
            <person name="Goeker M."/>
        </authorList>
    </citation>
    <scope>NUCLEOTIDE SEQUENCE [LARGE SCALE GENOMIC DNA]</scope>
    <source>
        <strain evidence="1 2">YC6886</strain>
    </source>
</reference>
<protein>
    <submittedName>
        <fullName evidence="1">Uncharacterized protein</fullName>
    </submittedName>
</protein>